<dbReference type="AlphaFoldDB" id="A0A7Z2G9I1"/>
<feature type="region of interest" description="Disordered" evidence="1">
    <location>
        <begin position="217"/>
        <end position="252"/>
    </location>
</feature>
<dbReference type="OrthoDB" id="104565at2"/>
<dbReference type="Proteomes" id="UP000434209">
    <property type="component" value="Chromosome 2"/>
</dbReference>
<dbReference type="PANTHER" id="PTHR36509">
    <property type="entry name" value="BLL3101 PROTEIN"/>
    <property type="match status" value="1"/>
</dbReference>
<dbReference type="InterPro" id="IPR010621">
    <property type="entry name" value="DUF1214"/>
</dbReference>
<dbReference type="Pfam" id="PF06742">
    <property type="entry name" value="DUF1214"/>
    <property type="match status" value="1"/>
</dbReference>
<dbReference type="Gene3D" id="2.60.40.1610">
    <property type="entry name" value="Domain of unknown function DUF1254"/>
    <property type="match status" value="1"/>
</dbReference>
<protein>
    <submittedName>
        <fullName evidence="5">DUF1254 domain-containing protein</fullName>
    </submittedName>
</protein>
<dbReference type="EMBL" id="CP046910">
    <property type="protein sequence ID" value="QGZ57661.1"/>
    <property type="molecule type" value="Genomic_DNA"/>
</dbReference>
<dbReference type="Gene3D" id="2.60.120.600">
    <property type="entry name" value="Domain of unknown function DUF1214, C-terminal domain"/>
    <property type="match status" value="1"/>
</dbReference>
<keyword evidence="2" id="KW-0732">Signal</keyword>
<reference evidence="5 6" key="1">
    <citation type="submission" date="2019-12" db="EMBL/GenBank/DDBJ databases">
        <title>Paraburkholderia acidiphila 7Q-K02 sp. nov and Paraburkholderia acidisoli DHF22 sp. nov., two strains isolated from forest soil.</title>
        <authorList>
            <person name="Gao Z."/>
            <person name="Qiu L."/>
        </authorList>
    </citation>
    <scope>NUCLEOTIDE SEQUENCE [LARGE SCALE GENOMIC DNA]</scope>
    <source>
        <strain evidence="5 6">7Q-K02</strain>
    </source>
</reference>
<evidence type="ECO:0000259" key="3">
    <source>
        <dbReference type="Pfam" id="PF06742"/>
    </source>
</evidence>
<evidence type="ECO:0000313" key="6">
    <source>
        <dbReference type="Proteomes" id="UP000434209"/>
    </source>
</evidence>
<feature type="chain" id="PRO_5031366335" evidence="2">
    <location>
        <begin position="30"/>
        <end position="487"/>
    </location>
</feature>
<name>A0A7Z2G9I1_9BURK</name>
<organism evidence="5 6">
    <name type="scientific">Paraburkholderia acidiphila</name>
    <dbReference type="NCBI Taxonomy" id="2571747"/>
    <lineage>
        <taxon>Bacteria</taxon>
        <taxon>Pseudomonadati</taxon>
        <taxon>Pseudomonadota</taxon>
        <taxon>Betaproteobacteria</taxon>
        <taxon>Burkholderiales</taxon>
        <taxon>Burkholderiaceae</taxon>
        <taxon>Paraburkholderia</taxon>
    </lineage>
</organism>
<dbReference type="PANTHER" id="PTHR36509:SF2">
    <property type="entry name" value="BLL3101 PROTEIN"/>
    <property type="match status" value="1"/>
</dbReference>
<keyword evidence="6" id="KW-1185">Reference proteome</keyword>
<dbReference type="PROSITE" id="PS51257">
    <property type="entry name" value="PROKAR_LIPOPROTEIN"/>
    <property type="match status" value="1"/>
</dbReference>
<dbReference type="KEGG" id="pacp:FAZ97_22465"/>
<feature type="compositionally biased region" description="Low complexity" evidence="1">
    <location>
        <begin position="66"/>
        <end position="75"/>
    </location>
</feature>
<accession>A0A7Z2G9I1</accession>
<evidence type="ECO:0000313" key="5">
    <source>
        <dbReference type="EMBL" id="QGZ57661.1"/>
    </source>
</evidence>
<dbReference type="RefSeq" id="WP_158760600.1">
    <property type="nucleotide sequence ID" value="NZ_CP046910.1"/>
</dbReference>
<evidence type="ECO:0000256" key="2">
    <source>
        <dbReference type="SAM" id="SignalP"/>
    </source>
</evidence>
<dbReference type="SUPFAM" id="SSF160935">
    <property type="entry name" value="VPA0735-like"/>
    <property type="match status" value="1"/>
</dbReference>
<feature type="domain" description="DUF1214" evidence="3">
    <location>
        <begin position="370"/>
        <end position="471"/>
    </location>
</feature>
<feature type="domain" description="DUF1254" evidence="4">
    <location>
        <begin position="75"/>
        <end position="209"/>
    </location>
</feature>
<proteinExistence type="predicted"/>
<evidence type="ECO:0000259" key="4">
    <source>
        <dbReference type="Pfam" id="PF06863"/>
    </source>
</evidence>
<sequence>MTTIHRAISSYRSGSVLACVALIAGCASAPSDIAPKSNGWMKDEVSDSYVFGYPLVLMDLSRAAATGTGPGQAAPNTLRHAQSLPPVGASSPPEPNLDTLSSSGWLDVSSEPVLVTLPDTHGRYMDARALDMWTNVVWSTGAAQAGERVSGLKAQTIAFVPAGWKGTLPARVKRVDVTTRYVWFLARIQTRGGGDLAAVRRLQRGFQVTALSDWDERGARGKAGARGNGGARGNEPTGATQSGDPVAPGTPSAQVAALDANGFFSRLAQALEDNPPTADDAHALKILGDIGVHPGDPAELPSGTKDAAVVKAGLADGRTRLTTPPPNLLAGNGWLWVGDDAGNYGPDYALRAYAAYTSPGLPTTRDEVRARVSQDSDGHALNGANRYTMHFTAKQLPPVRGFWSITAYTTDGALDADAPVRVAFGERSGARRNRDGSLDVHVSAERPRGGANWVPAPHGDFRLVLRLYAAKPQATDGSWQPPAVERQ</sequence>
<gene>
    <name evidence="5" type="ORF">FAZ97_22465</name>
</gene>
<feature type="signal peptide" evidence="2">
    <location>
        <begin position="1"/>
        <end position="29"/>
    </location>
</feature>
<feature type="region of interest" description="Disordered" evidence="1">
    <location>
        <begin position="66"/>
        <end position="103"/>
    </location>
</feature>
<dbReference type="InterPro" id="IPR037049">
    <property type="entry name" value="DUF1214_C_sf"/>
</dbReference>
<dbReference type="InterPro" id="IPR010679">
    <property type="entry name" value="DUF1254"/>
</dbReference>
<dbReference type="Pfam" id="PF06863">
    <property type="entry name" value="DUF1254"/>
    <property type="match status" value="1"/>
</dbReference>
<evidence type="ECO:0000256" key="1">
    <source>
        <dbReference type="SAM" id="MobiDB-lite"/>
    </source>
</evidence>
<dbReference type="InterPro" id="IPR037050">
    <property type="entry name" value="DUF1254_sf"/>
</dbReference>